<evidence type="ECO:0000313" key="2">
    <source>
        <dbReference type="Proteomes" id="UP000182235"/>
    </source>
</evidence>
<keyword evidence="2" id="KW-1185">Reference proteome</keyword>
<reference evidence="1 2" key="1">
    <citation type="submission" date="2015-07" db="EMBL/GenBank/DDBJ databases">
        <title>Emmonsia species relationships and genome sequence.</title>
        <authorList>
            <consortium name="The Broad Institute Genomics Platform"/>
            <person name="Cuomo C.A."/>
            <person name="Munoz J.F."/>
            <person name="Imamovic A."/>
            <person name="Priest M.E."/>
            <person name="Young S."/>
            <person name="Clay O.K."/>
            <person name="McEwen J.G."/>
        </authorList>
    </citation>
    <scope>NUCLEOTIDE SEQUENCE [LARGE SCALE GENOMIC DNA]</scope>
    <source>
        <strain evidence="1 2">UAMH 9510</strain>
    </source>
</reference>
<dbReference type="AlphaFoldDB" id="A0A1J9PLN3"/>
<evidence type="ECO:0000313" key="1">
    <source>
        <dbReference type="EMBL" id="OJD17337.1"/>
    </source>
</evidence>
<dbReference type="VEuPathDB" id="FungiDB:AJ78_02575"/>
<accession>A0A1J9PLN3</accession>
<dbReference type="OrthoDB" id="4183719at2759"/>
<sequence length="449" mass="51730">MFSTRVLSTPRIRPSLLYTRKFKLADAHHVCRRPIHISLRNTCRDIEDEEFSSLSEEQLKQVYAGVYPTDFPREALRLKTTQQEFSLLLNKFNNPERDKYKVKHLRFNRELSATSILHRPSPIHEKLIKVTRDALNNHFSSRNIAIPFDMDSNSTFYIGVDRSDMFCFIPDLAISSTPQQPFLVLEVGFSENYNDMLETAKKVLSGSPKTELSVIMKIIEKPIFRSPLKLSDYLFKSRSDIPIPSPLTLKDCYPSNMNPESPILINDLRWVGKISAFWEIWGRDASGHPVIIGERVWLHNSSAHSDFLKLNLTGLSEDCGEVAIKNSALAQAIYESRAQNTQGLEVPGNYNRAFLTKLFHERSSRLLIIARRHIHRVNEGTSIFVTRVLAHVVREEYARRDIHKILDRSLQSNLRHRAGRVAKALRRRTHSANHIDPLLHGQHPESRSR</sequence>
<organism evidence="1 2">
    <name type="scientific">Emergomyces pasteurianus Ep9510</name>
    <dbReference type="NCBI Taxonomy" id="1447872"/>
    <lineage>
        <taxon>Eukaryota</taxon>
        <taxon>Fungi</taxon>
        <taxon>Dikarya</taxon>
        <taxon>Ascomycota</taxon>
        <taxon>Pezizomycotina</taxon>
        <taxon>Eurotiomycetes</taxon>
        <taxon>Eurotiomycetidae</taxon>
        <taxon>Onygenales</taxon>
        <taxon>Ajellomycetaceae</taxon>
        <taxon>Emergomyces</taxon>
    </lineage>
</organism>
<comment type="caution">
    <text evidence="1">The sequence shown here is derived from an EMBL/GenBank/DDBJ whole genome shotgun (WGS) entry which is preliminary data.</text>
</comment>
<proteinExistence type="predicted"/>
<name>A0A1J9PLN3_9EURO</name>
<protein>
    <submittedName>
        <fullName evidence="1">Uncharacterized protein</fullName>
    </submittedName>
</protein>
<dbReference type="Proteomes" id="UP000182235">
    <property type="component" value="Unassembled WGS sequence"/>
</dbReference>
<gene>
    <name evidence="1" type="ORF">AJ78_02575</name>
</gene>
<dbReference type="EMBL" id="LGRN01000071">
    <property type="protein sequence ID" value="OJD17337.1"/>
    <property type="molecule type" value="Genomic_DNA"/>
</dbReference>